<dbReference type="GO" id="GO:0003700">
    <property type="term" value="F:DNA-binding transcription factor activity"/>
    <property type="evidence" value="ECO:0007669"/>
    <property type="project" value="InterPro"/>
</dbReference>
<dbReference type="PRINTS" id="PR00778">
    <property type="entry name" value="HTHARSR"/>
</dbReference>
<dbReference type="CDD" id="cd00090">
    <property type="entry name" value="HTH_ARSR"/>
    <property type="match status" value="1"/>
</dbReference>
<dbReference type="SMART" id="SM00418">
    <property type="entry name" value="HTH_ARSR"/>
    <property type="match status" value="1"/>
</dbReference>
<organism evidence="5 6">
    <name type="scientific">Brucella intermedia M86</name>
    <dbReference type="NCBI Taxonomy" id="1234597"/>
    <lineage>
        <taxon>Bacteria</taxon>
        <taxon>Pseudomonadati</taxon>
        <taxon>Pseudomonadota</taxon>
        <taxon>Alphaproteobacteria</taxon>
        <taxon>Hyphomicrobiales</taxon>
        <taxon>Brucellaceae</taxon>
        <taxon>Brucella/Ochrobactrum group</taxon>
        <taxon>Brucella</taxon>
    </lineage>
</organism>
<evidence type="ECO:0000313" key="6">
    <source>
        <dbReference type="Proteomes" id="UP000011971"/>
    </source>
</evidence>
<dbReference type="Proteomes" id="UP000011971">
    <property type="component" value="Unassembled WGS sequence"/>
</dbReference>
<proteinExistence type="predicted"/>
<reference evidence="5 6" key="1">
    <citation type="journal article" date="2013" name="Gut Pathog.">
        <title>Draft genome of Ochrobactrum intermedium strain M86 isolated from non-ulcer dyspeptic individual from India.</title>
        <authorList>
            <person name="Kulkarni G."/>
            <person name="Dhotre D."/>
            <person name="Dharne M."/>
            <person name="Shetty S."/>
            <person name="Chowdhury S."/>
            <person name="Misra V."/>
            <person name="Misra S."/>
            <person name="Patole M."/>
            <person name="Shouche Y."/>
        </authorList>
    </citation>
    <scope>NUCLEOTIDE SEQUENCE [LARGE SCALE GENOMIC DNA]</scope>
    <source>
        <strain evidence="5 6">M86</strain>
    </source>
</reference>
<name>M5JRE1_9HYPH</name>
<comment type="caution">
    <text evidence="5">The sequence shown here is derived from an EMBL/GenBank/DDBJ whole genome shotgun (WGS) entry which is preliminary data.</text>
</comment>
<dbReference type="EMBL" id="AOGE01000011">
    <property type="protein sequence ID" value="ELT50293.1"/>
    <property type="molecule type" value="Genomic_DNA"/>
</dbReference>
<evidence type="ECO:0000259" key="4">
    <source>
        <dbReference type="PROSITE" id="PS50987"/>
    </source>
</evidence>
<keyword evidence="1" id="KW-0805">Transcription regulation</keyword>
<dbReference type="Pfam" id="PF01022">
    <property type="entry name" value="HTH_5"/>
    <property type="match status" value="1"/>
</dbReference>
<dbReference type="InterPro" id="IPR051081">
    <property type="entry name" value="HTH_MetalResp_TranReg"/>
</dbReference>
<feature type="domain" description="HTH arsR-type" evidence="4">
    <location>
        <begin position="1"/>
        <end position="93"/>
    </location>
</feature>
<gene>
    <name evidence="5" type="ORF">D584_05093</name>
</gene>
<protein>
    <submittedName>
        <fullName evidence="5">ArsR family transcriptional regulator</fullName>
    </submittedName>
</protein>
<dbReference type="GO" id="GO:0003677">
    <property type="term" value="F:DNA binding"/>
    <property type="evidence" value="ECO:0007669"/>
    <property type="project" value="UniProtKB-KW"/>
</dbReference>
<dbReference type="InterPro" id="IPR011991">
    <property type="entry name" value="ArsR-like_HTH"/>
</dbReference>
<dbReference type="SUPFAM" id="SSF46785">
    <property type="entry name" value="Winged helix' DNA-binding domain"/>
    <property type="match status" value="1"/>
</dbReference>
<dbReference type="PROSITE" id="PS50987">
    <property type="entry name" value="HTH_ARSR_2"/>
    <property type="match status" value="1"/>
</dbReference>
<sequence length="93" mass="10703">MDFDIQEFCHLCYLLSSETRAKLIFALAKREMKVGDLSALVSMSSSAVSQHLKLLREVSAVETRRERQEIYYRLISGPLKVLLERLNIVTLET</sequence>
<evidence type="ECO:0000256" key="3">
    <source>
        <dbReference type="ARBA" id="ARBA00023163"/>
    </source>
</evidence>
<keyword evidence="2" id="KW-0238">DNA-binding</keyword>
<dbReference type="InterPro" id="IPR036390">
    <property type="entry name" value="WH_DNA-bd_sf"/>
</dbReference>
<evidence type="ECO:0000256" key="1">
    <source>
        <dbReference type="ARBA" id="ARBA00023015"/>
    </source>
</evidence>
<dbReference type="PANTHER" id="PTHR33154">
    <property type="entry name" value="TRANSCRIPTIONAL REGULATOR, ARSR FAMILY"/>
    <property type="match status" value="1"/>
</dbReference>
<dbReference type="AlphaFoldDB" id="M5JRE1"/>
<dbReference type="Gene3D" id="1.10.10.10">
    <property type="entry name" value="Winged helix-like DNA-binding domain superfamily/Winged helix DNA-binding domain"/>
    <property type="match status" value="1"/>
</dbReference>
<dbReference type="InterPro" id="IPR001845">
    <property type="entry name" value="HTH_ArsR_DNA-bd_dom"/>
</dbReference>
<dbReference type="NCBIfam" id="NF033788">
    <property type="entry name" value="HTH_metalloreg"/>
    <property type="match status" value="1"/>
</dbReference>
<evidence type="ECO:0000256" key="2">
    <source>
        <dbReference type="ARBA" id="ARBA00023125"/>
    </source>
</evidence>
<dbReference type="InterPro" id="IPR036388">
    <property type="entry name" value="WH-like_DNA-bd_sf"/>
</dbReference>
<dbReference type="PANTHER" id="PTHR33154:SF33">
    <property type="entry name" value="TRANSCRIPTIONAL REPRESSOR SDPR"/>
    <property type="match status" value="1"/>
</dbReference>
<evidence type="ECO:0000313" key="5">
    <source>
        <dbReference type="EMBL" id="ELT50293.1"/>
    </source>
</evidence>
<accession>M5JRE1</accession>
<dbReference type="OrthoDB" id="194599at2"/>
<keyword evidence="3" id="KW-0804">Transcription</keyword>